<dbReference type="SUPFAM" id="SSF53448">
    <property type="entry name" value="Nucleotide-diphospho-sugar transferases"/>
    <property type="match status" value="1"/>
</dbReference>
<dbReference type="AlphaFoldDB" id="A0A1I0Z6M5"/>
<gene>
    <name evidence="1" type="ORF">SAMN05660845_2029</name>
</gene>
<proteinExistence type="predicted"/>
<accession>A0A1I0Z6M5</accession>
<dbReference type="Proteomes" id="UP000199604">
    <property type="component" value="Unassembled WGS sequence"/>
</dbReference>
<keyword evidence="2" id="KW-1185">Reference proteome</keyword>
<name>A0A1I0Z6M5_9FLAO</name>
<dbReference type="STRING" id="498292.SAMN05660845_2029"/>
<organism evidence="1 2">
    <name type="scientific">Flavobacterium swingsii</name>
    <dbReference type="NCBI Taxonomy" id="498292"/>
    <lineage>
        <taxon>Bacteria</taxon>
        <taxon>Pseudomonadati</taxon>
        <taxon>Bacteroidota</taxon>
        <taxon>Flavobacteriia</taxon>
        <taxon>Flavobacteriales</taxon>
        <taxon>Flavobacteriaceae</taxon>
        <taxon>Flavobacterium</taxon>
    </lineage>
</organism>
<dbReference type="Gene3D" id="3.90.550.10">
    <property type="entry name" value="Spore Coat Polysaccharide Biosynthesis Protein SpsA, Chain A"/>
    <property type="match status" value="1"/>
</dbReference>
<sequence>MSEPSFKIDIPVLILFFARPEPLAKVFEQVKIARPSKLYLYQDGPREGRQDDVENIKKCREIVSHIDWDCQVFKIYQDKNFGCDPSEYMAQKWLFENEVHGIVLEDDDIPSQSFFPYCKELLERYATDERINMICGMNQMEVYDKTPHSYTFSKSGSITGWASWRRVFNKWEEEYDFLNDNYAKHCIQSVLGKKAYSNFYKNCQNHKATGRAHYESIFGSAAILNSRLNIVPKYNLISNIGIDSNATHGATSMKILPKGIKKIFYMKPHELIFPLKHPKYVIEDVEYKKRIDRIMGNGYPLVNLYRLFESISYRVLDGDFKSIIKGLKRRLSIK</sequence>
<evidence type="ECO:0000313" key="2">
    <source>
        <dbReference type="Proteomes" id="UP000199604"/>
    </source>
</evidence>
<reference evidence="2" key="1">
    <citation type="submission" date="2016-10" db="EMBL/GenBank/DDBJ databases">
        <authorList>
            <person name="Varghese N."/>
            <person name="Submissions S."/>
        </authorList>
    </citation>
    <scope>NUCLEOTIDE SEQUENCE [LARGE SCALE GENOMIC DNA]</scope>
    <source>
        <strain evidence="2">DSM 21789</strain>
    </source>
</reference>
<evidence type="ECO:0008006" key="3">
    <source>
        <dbReference type="Google" id="ProtNLM"/>
    </source>
</evidence>
<dbReference type="EMBL" id="FOJT01000005">
    <property type="protein sequence ID" value="SFB20766.1"/>
    <property type="molecule type" value="Genomic_DNA"/>
</dbReference>
<protein>
    <recommendedName>
        <fullName evidence="3">Hemolysin activation protein</fullName>
    </recommendedName>
</protein>
<evidence type="ECO:0000313" key="1">
    <source>
        <dbReference type="EMBL" id="SFB20766.1"/>
    </source>
</evidence>
<dbReference type="InterPro" id="IPR029044">
    <property type="entry name" value="Nucleotide-diphossugar_trans"/>
</dbReference>
<dbReference type="RefSeq" id="WP_208600949.1">
    <property type="nucleotide sequence ID" value="NZ_FOJT01000005.1"/>
</dbReference>